<dbReference type="Proteomes" id="UP001164746">
    <property type="component" value="Chromosome 5"/>
</dbReference>
<reference evidence="1" key="1">
    <citation type="submission" date="2022-11" db="EMBL/GenBank/DDBJ databases">
        <title>Centuries of genome instability and evolution in soft-shell clam transmissible cancer (bioRxiv).</title>
        <authorList>
            <person name="Hart S.F.M."/>
            <person name="Yonemitsu M.A."/>
            <person name="Giersch R.M."/>
            <person name="Beal B.F."/>
            <person name="Arriagada G."/>
            <person name="Davis B.W."/>
            <person name="Ostrander E.A."/>
            <person name="Goff S.P."/>
            <person name="Metzger M.J."/>
        </authorList>
    </citation>
    <scope>NUCLEOTIDE SEQUENCE</scope>
    <source>
        <strain evidence="1">MELC-2E11</strain>
        <tissue evidence="1">Siphon/mantle</tissue>
    </source>
</reference>
<protein>
    <submittedName>
        <fullName evidence="1">Uncharacterized protein</fullName>
    </submittedName>
</protein>
<dbReference type="EMBL" id="CP111016">
    <property type="protein sequence ID" value="WAR06045.1"/>
    <property type="molecule type" value="Genomic_DNA"/>
</dbReference>
<gene>
    <name evidence="1" type="ORF">MAR_021414</name>
</gene>
<proteinExistence type="predicted"/>
<organism evidence="1 2">
    <name type="scientific">Mya arenaria</name>
    <name type="common">Soft-shell clam</name>
    <dbReference type="NCBI Taxonomy" id="6604"/>
    <lineage>
        <taxon>Eukaryota</taxon>
        <taxon>Metazoa</taxon>
        <taxon>Spiralia</taxon>
        <taxon>Lophotrochozoa</taxon>
        <taxon>Mollusca</taxon>
        <taxon>Bivalvia</taxon>
        <taxon>Autobranchia</taxon>
        <taxon>Heteroconchia</taxon>
        <taxon>Euheterodonta</taxon>
        <taxon>Imparidentia</taxon>
        <taxon>Neoheterodontei</taxon>
        <taxon>Myida</taxon>
        <taxon>Myoidea</taxon>
        <taxon>Myidae</taxon>
        <taxon>Mya</taxon>
    </lineage>
</organism>
<sequence length="97" mass="11172">MEQWCHKHELRDPRGICPNTRDCAGCYLHSVQGILSKYVYLTCVPTGSNVKQIYQVIAFDYDLSARRLMPFSGAFNEDVRAKMEMLKSRKLKPLCVT</sequence>
<evidence type="ECO:0000313" key="2">
    <source>
        <dbReference type="Proteomes" id="UP001164746"/>
    </source>
</evidence>
<accession>A0ABY7E849</accession>
<evidence type="ECO:0000313" key="1">
    <source>
        <dbReference type="EMBL" id="WAR06045.1"/>
    </source>
</evidence>
<name>A0ABY7E849_MYAAR</name>
<keyword evidence="2" id="KW-1185">Reference proteome</keyword>